<dbReference type="PANTHER" id="PTHR42678">
    <property type="entry name" value="AMIDASE"/>
    <property type="match status" value="1"/>
</dbReference>
<dbReference type="AlphaFoldDB" id="A0A382YYK1"/>
<feature type="non-terminal residue" evidence="1">
    <location>
        <position position="1"/>
    </location>
</feature>
<dbReference type="PANTHER" id="PTHR42678:SF34">
    <property type="entry name" value="OS04G0183300 PROTEIN"/>
    <property type="match status" value="1"/>
</dbReference>
<dbReference type="InterPro" id="IPR036928">
    <property type="entry name" value="AS_sf"/>
</dbReference>
<dbReference type="EMBL" id="UINC01179469">
    <property type="protein sequence ID" value="SVD88160.1"/>
    <property type="molecule type" value="Genomic_DNA"/>
</dbReference>
<reference evidence="1" key="1">
    <citation type="submission" date="2018-05" db="EMBL/GenBank/DDBJ databases">
        <authorList>
            <person name="Lanie J.A."/>
            <person name="Ng W.-L."/>
            <person name="Kazmierczak K.M."/>
            <person name="Andrzejewski T.M."/>
            <person name="Davidsen T.M."/>
            <person name="Wayne K.J."/>
            <person name="Tettelin H."/>
            <person name="Glass J.I."/>
            <person name="Rusch D."/>
            <person name="Podicherti R."/>
            <person name="Tsui H.-C.T."/>
            <person name="Winkler M.E."/>
        </authorList>
    </citation>
    <scope>NUCLEOTIDE SEQUENCE</scope>
</reference>
<organism evidence="1">
    <name type="scientific">marine metagenome</name>
    <dbReference type="NCBI Taxonomy" id="408172"/>
    <lineage>
        <taxon>unclassified sequences</taxon>
        <taxon>metagenomes</taxon>
        <taxon>ecological metagenomes</taxon>
    </lineage>
</organism>
<gene>
    <name evidence="1" type="ORF">METZ01_LOCUS441014</name>
</gene>
<dbReference type="SUPFAM" id="SSF75304">
    <property type="entry name" value="Amidase signature (AS) enzymes"/>
    <property type="match status" value="1"/>
</dbReference>
<evidence type="ECO:0000313" key="1">
    <source>
        <dbReference type="EMBL" id="SVD88160.1"/>
    </source>
</evidence>
<protein>
    <recommendedName>
        <fullName evidence="2">Amidase domain-containing protein</fullName>
    </recommendedName>
</protein>
<name>A0A382YYK1_9ZZZZ</name>
<dbReference type="Gene3D" id="3.90.1300.10">
    <property type="entry name" value="Amidase signature (AS) domain"/>
    <property type="match status" value="1"/>
</dbReference>
<accession>A0A382YYK1</accession>
<evidence type="ECO:0008006" key="2">
    <source>
        <dbReference type="Google" id="ProtNLM"/>
    </source>
</evidence>
<proteinExistence type="predicted"/>
<sequence>VMAEAIEILAAQGATIVDPADIPSVIDPDLEHNLLVGGRSSVLRYGMKRDFNAWLASLGESAPVKTLTELREWNVAHEQAGSMKYAQANLDGSDEIDLDEDRVEYTDDRARDLYLNGEHGIDEVMTDLELDALLFPGSSGAGISARPGYPTVIVPFGFLESAADPPMPDGFDPKPRPFGVSFAGMECSEPRLIELAYSFEQATMRRIAPPGMP</sequence>